<sequence length="106" mass="11519">TPVYLSKLLILEAAGVWRVEAADRHLPGAPLGLSAADEQEMPRLQAYQWVLSTDTHQPCSGSPPPLLLDLSLTPLSPVCAPTSPFASLIRRQKINNPSSICHRSPR</sequence>
<keyword evidence="2" id="KW-1185">Reference proteome</keyword>
<dbReference type="Proteomes" id="UP001057452">
    <property type="component" value="Chromosome 4"/>
</dbReference>
<proteinExistence type="predicted"/>
<reference evidence="1" key="1">
    <citation type="submission" date="2022-05" db="EMBL/GenBank/DDBJ databases">
        <title>Chromosome-level genome of Chaenocephalus aceratus.</title>
        <authorList>
            <person name="Park H."/>
        </authorList>
    </citation>
    <scope>NUCLEOTIDE SEQUENCE</scope>
    <source>
        <strain evidence="1">KU_202001</strain>
    </source>
</reference>
<comment type="caution">
    <text evidence="1">The sequence shown here is derived from an EMBL/GenBank/DDBJ whole genome shotgun (WGS) entry which is preliminary data.</text>
</comment>
<feature type="non-terminal residue" evidence="1">
    <location>
        <position position="1"/>
    </location>
</feature>
<feature type="non-terminal residue" evidence="1">
    <location>
        <position position="106"/>
    </location>
</feature>
<evidence type="ECO:0000313" key="2">
    <source>
        <dbReference type="Proteomes" id="UP001057452"/>
    </source>
</evidence>
<accession>A0ACB9XN56</accession>
<gene>
    <name evidence="1" type="ORF">KUCAC02_022342</name>
</gene>
<organism evidence="1 2">
    <name type="scientific">Chaenocephalus aceratus</name>
    <name type="common">Blackfin icefish</name>
    <name type="synonym">Chaenichthys aceratus</name>
    <dbReference type="NCBI Taxonomy" id="36190"/>
    <lineage>
        <taxon>Eukaryota</taxon>
        <taxon>Metazoa</taxon>
        <taxon>Chordata</taxon>
        <taxon>Craniata</taxon>
        <taxon>Vertebrata</taxon>
        <taxon>Euteleostomi</taxon>
        <taxon>Actinopterygii</taxon>
        <taxon>Neopterygii</taxon>
        <taxon>Teleostei</taxon>
        <taxon>Neoteleostei</taxon>
        <taxon>Acanthomorphata</taxon>
        <taxon>Eupercaria</taxon>
        <taxon>Perciformes</taxon>
        <taxon>Notothenioidei</taxon>
        <taxon>Channichthyidae</taxon>
        <taxon>Chaenocephalus</taxon>
    </lineage>
</organism>
<name>A0ACB9XN56_CHAAC</name>
<protein>
    <submittedName>
        <fullName evidence="1">Uncharacterized protein</fullName>
    </submittedName>
</protein>
<dbReference type="EMBL" id="CM043788">
    <property type="protein sequence ID" value="KAI4828237.1"/>
    <property type="molecule type" value="Genomic_DNA"/>
</dbReference>
<evidence type="ECO:0000313" key="1">
    <source>
        <dbReference type="EMBL" id="KAI4828237.1"/>
    </source>
</evidence>